<evidence type="ECO:0000313" key="7">
    <source>
        <dbReference type="EMBL" id="PQP21142.1"/>
    </source>
</evidence>
<dbReference type="GO" id="GO:0016787">
    <property type="term" value="F:hydrolase activity"/>
    <property type="evidence" value="ECO:0007669"/>
    <property type="project" value="UniProtKB-KW"/>
</dbReference>
<dbReference type="CDD" id="cd14014">
    <property type="entry name" value="STKc_PknB_like"/>
    <property type="match status" value="1"/>
</dbReference>
<dbReference type="Pfam" id="PF13086">
    <property type="entry name" value="AAA_11"/>
    <property type="match status" value="1"/>
</dbReference>
<reference evidence="8" key="1">
    <citation type="submission" date="2018-02" db="EMBL/GenBank/DDBJ databases">
        <title>Draft genome sequencing of Rhodococcus opacus KU647198.</title>
        <authorList>
            <person name="Zheng B.-X."/>
        </authorList>
    </citation>
    <scope>NUCLEOTIDE SEQUENCE [LARGE SCALE GENOMIC DNA]</scope>
    <source>
        <strain evidence="8">04-OD7</strain>
    </source>
</reference>
<feature type="domain" description="Protein kinase" evidence="6">
    <location>
        <begin position="39"/>
        <end position="293"/>
    </location>
</feature>
<evidence type="ECO:0000256" key="3">
    <source>
        <dbReference type="ARBA" id="ARBA00022801"/>
    </source>
</evidence>
<dbReference type="InterPro" id="IPR000719">
    <property type="entry name" value="Prot_kinase_dom"/>
</dbReference>
<dbReference type="PANTHER" id="PTHR43788:SF8">
    <property type="entry name" value="DNA-BINDING PROTEIN SMUBP-2"/>
    <property type="match status" value="1"/>
</dbReference>
<dbReference type="GO" id="GO:0005524">
    <property type="term" value="F:ATP binding"/>
    <property type="evidence" value="ECO:0007669"/>
    <property type="project" value="UniProtKB-KW"/>
</dbReference>
<dbReference type="SMART" id="SM00220">
    <property type="entry name" value="S_TKc"/>
    <property type="match status" value="1"/>
</dbReference>
<protein>
    <recommendedName>
        <fullName evidence="6">Protein kinase domain-containing protein</fullName>
    </recommendedName>
</protein>
<dbReference type="Proteomes" id="UP000239290">
    <property type="component" value="Unassembled WGS sequence"/>
</dbReference>
<sequence length="1161" mass="130302">MRRPCSPGDGSIGPQMVRYAASPKTKGACLMRVVADRYVVVHDSERSGGQSTVVKATDTVTAAHVALKLIPRHDADPTQKVFFRREVDALGRLTHPNIVSLLDYGEDEGEDAFFLVFEWFEKNLLASLPSLDDFGWDDFIEHWGMPLIDALAYAHERDVVHRDVKPSNVLVGDDLTPRLADFGISKLRNQITPGVTVAEFFSRPFAPPDLIGLSSASRDVWGFAATAMRCLTSGAFSDYPDLEAALGDIDVPRDVLDLLRRCTDRDPEARPRNAIVLRAQLREIQEKRRRKWMQPRVAELVFKEGVDARLVKPPLNRDRDVIERALEQEFDGGSHLARVVDPNTHKTYADTLDLVGSRRRLRLVALPEQPTFLVSKVNNIDESNLEMIRRRAWPVVEEVRWTAIRQPAPAARQALEMILAAVDEHYRRLDDEQQLRDENRLFDKWLDLLNAKEDLERERSSPLRYTSAEVTGRRVRFHLADVPESDLLGEERVCRVGKAAPVGGPGVVVQQDDHGVTLAYPTKVEKIPPRGDLVLDIGAARAALRRQREAVVNVRSGVSVRPQLRQLLLNPAGISAPTLSPTPAWFNPRLDEGKKAAVARALESRDFFLLEGPPGTGKTSFITELVRQELVRKPTARILLVSQTHVAVDNALVRLADEELTNLVRLGKPNDDRVAPQAQQHLLDAQMPVWLNKIRRRAERHLEQLARKASVDHKHVQGAFAILELLAAFTDQDKATVRGLAMNRASSAGTNRPDAGDDETASQFAALNAELQRLSERIEKLRDHANVVLDGDLVLPEDLTHAGARDAFDAIIGGNRKLKDLVGLLQLQAEWFQRIESSRDLEAVLLRQARVVAGTCIGFLSHPAVRELEFDLCILDEASKATATETLVPLARSRRWVLVGDPSQLPPMQEEVLDHPELMTRHDLERADIEHSLFEHLLGHAPESARHKLTRQYRMHPGIGDLVSACFYDNQLESHATHDLPGWDKLYKPVTWLDTSSSKRRRENRNGTSVVNRLEARIIKHELAALRRAVEGNLVRNDGEEPLRVLVLTAYRKQMEELRRAVAGPASPLLEIEVNTVDAVQGREADITFYSVVRSNDRGELGFLGERHWRRINVALSRSRYGLVIVGDAPFCQAKTGPLNRVLDYMRKHPNTCRIGTATHD</sequence>
<dbReference type="Pfam" id="PF00069">
    <property type="entry name" value="Pkinase"/>
    <property type="match status" value="1"/>
</dbReference>
<comment type="caution">
    <text evidence="7">The sequence shown here is derived from an EMBL/GenBank/DDBJ whole genome shotgun (WGS) entry which is preliminary data.</text>
</comment>
<dbReference type="GO" id="GO:0004672">
    <property type="term" value="F:protein kinase activity"/>
    <property type="evidence" value="ECO:0007669"/>
    <property type="project" value="InterPro"/>
</dbReference>
<comment type="similarity">
    <text evidence="1">Belongs to the DNA2/NAM7 helicase family.</text>
</comment>
<dbReference type="PROSITE" id="PS00108">
    <property type="entry name" value="PROTEIN_KINASE_ST"/>
    <property type="match status" value="1"/>
</dbReference>
<name>A0A2S8J3K8_RHOOP</name>
<evidence type="ECO:0000256" key="4">
    <source>
        <dbReference type="ARBA" id="ARBA00022806"/>
    </source>
</evidence>
<dbReference type="InterPro" id="IPR027417">
    <property type="entry name" value="P-loop_NTPase"/>
</dbReference>
<keyword evidence="5" id="KW-0067">ATP-binding</keyword>
<dbReference type="InterPro" id="IPR008271">
    <property type="entry name" value="Ser/Thr_kinase_AS"/>
</dbReference>
<dbReference type="EMBL" id="PUIO01000037">
    <property type="protein sequence ID" value="PQP21142.1"/>
    <property type="molecule type" value="Genomic_DNA"/>
</dbReference>
<evidence type="ECO:0000256" key="5">
    <source>
        <dbReference type="ARBA" id="ARBA00022840"/>
    </source>
</evidence>
<dbReference type="AlphaFoldDB" id="A0A2S8J3K8"/>
<accession>A0A2S8J3K8</accession>
<dbReference type="InterPro" id="IPR047187">
    <property type="entry name" value="SF1_C_Upf1"/>
</dbReference>
<dbReference type="Gene3D" id="3.40.50.300">
    <property type="entry name" value="P-loop containing nucleotide triphosphate hydrolases"/>
    <property type="match status" value="2"/>
</dbReference>
<dbReference type="Gene3D" id="1.10.510.10">
    <property type="entry name" value="Transferase(Phosphotransferase) domain 1"/>
    <property type="match status" value="1"/>
</dbReference>
<dbReference type="Gene3D" id="3.30.200.20">
    <property type="entry name" value="Phosphorylase Kinase, domain 1"/>
    <property type="match status" value="1"/>
</dbReference>
<proteinExistence type="inferred from homology"/>
<dbReference type="InterPro" id="IPR050534">
    <property type="entry name" value="Coronavir_polyprotein_1ab"/>
</dbReference>
<organism evidence="7 8">
    <name type="scientific">Rhodococcus opacus</name>
    <name type="common">Nocardia opaca</name>
    <dbReference type="NCBI Taxonomy" id="37919"/>
    <lineage>
        <taxon>Bacteria</taxon>
        <taxon>Bacillati</taxon>
        <taxon>Actinomycetota</taxon>
        <taxon>Actinomycetes</taxon>
        <taxon>Mycobacteriales</taxon>
        <taxon>Nocardiaceae</taxon>
        <taxon>Rhodococcus</taxon>
    </lineage>
</organism>
<dbReference type="Pfam" id="PF13087">
    <property type="entry name" value="AAA_12"/>
    <property type="match status" value="1"/>
</dbReference>
<keyword evidence="2" id="KW-0547">Nucleotide-binding</keyword>
<dbReference type="InterPro" id="IPR041679">
    <property type="entry name" value="DNA2/NAM7-like_C"/>
</dbReference>
<keyword evidence="3" id="KW-0378">Hydrolase</keyword>
<evidence type="ECO:0000256" key="2">
    <source>
        <dbReference type="ARBA" id="ARBA00022741"/>
    </source>
</evidence>
<evidence type="ECO:0000256" key="1">
    <source>
        <dbReference type="ARBA" id="ARBA00007913"/>
    </source>
</evidence>
<dbReference type="InterPro" id="IPR041677">
    <property type="entry name" value="DNA2/NAM7_AAA_11"/>
</dbReference>
<dbReference type="InterPro" id="IPR011009">
    <property type="entry name" value="Kinase-like_dom_sf"/>
</dbReference>
<dbReference type="SUPFAM" id="SSF56112">
    <property type="entry name" value="Protein kinase-like (PK-like)"/>
    <property type="match status" value="1"/>
</dbReference>
<evidence type="ECO:0000259" key="6">
    <source>
        <dbReference type="PROSITE" id="PS50011"/>
    </source>
</evidence>
<evidence type="ECO:0000313" key="8">
    <source>
        <dbReference type="Proteomes" id="UP000239290"/>
    </source>
</evidence>
<dbReference type="PANTHER" id="PTHR43788">
    <property type="entry name" value="DNA2/NAM7 HELICASE FAMILY MEMBER"/>
    <property type="match status" value="1"/>
</dbReference>
<dbReference type="PROSITE" id="PS50011">
    <property type="entry name" value="PROTEIN_KINASE_DOM"/>
    <property type="match status" value="1"/>
</dbReference>
<gene>
    <name evidence="7" type="ORF">C5613_26615</name>
</gene>
<dbReference type="GO" id="GO:0043139">
    <property type="term" value="F:5'-3' DNA helicase activity"/>
    <property type="evidence" value="ECO:0007669"/>
    <property type="project" value="TreeGrafter"/>
</dbReference>
<dbReference type="RefSeq" id="WP_105418991.1">
    <property type="nucleotide sequence ID" value="NZ_PUIO01000037.1"/>
</dbReference>
<dbReference type="CDD" id="cd18808">
    <property type="entry name" value="SF1_C_Upf1"/>
    <property type="match status" value="1"/>
</dbReference>
<keyword evidence="4" id="KW-0347">Helicase</keyword>
<dbReference type="SUPFAM" id="SSF52540">
    <property type="entry name" value="P-loop containing nucleoside triphosphate hydrolases"/>
    <property type="match status" value="1"/>
</dbReference>